<accession>A0A381X6P1</accession>
<feature type="coiled-coil region" evidence="1">
    <location>
        <begin position="43"/>
        <end position="85"/>
    </location>
</feature>
<evidence type="ECO:0000256" key="1">
    <source>
        <dbReference type="SAM" id="Coils"/>
    </source>
</evidence>
<feature type="transmembrane region" description="Helical" evidence="2">
    <location>
        <begin position="12"/>
        <end position="31"/>
    </location>
</feature>
<keyword evidence="2" id="KW-1133">Transmembrane helix</keyword>
<sequence>MNPIKTYCKENSTLLFSIVIPFLSLGGYILHQNKINKKQEKHIENINKIRQEELNNLKEIHRQEIKNCERQIMELNIKLQLLTSDNTNL</sequence>
<proteinExistence type="predicted"/>
<dbReference type="AlphaFoldDB" id="A0A381X6P1"/>
<name>A0A381X6P1_9ZZZZ</name>
<dbReference type="EMBL" id="UINC01014041">
    <property type="protein sequence ID" value="SVA60171.1"/>
    <property type="molecule type" value="Genomic_DNA"/>
</dbReference>
<keyword evidence="1" id="KW-0175">Coiled coil</keyword>
<reference evidence="3" key="1">
    <citation type="submission" date="2018-05" db="EMBL/GenBank/DDBJ databases">
        <authorList>
            <person name="Lanie J.A."/>
            <person name="Ng W.-L."/>
            <person name="Kazmierczak K.M."/>
            <person name="Andrzejewski T.M."/>
            <person name="Davidsen T.M."/>
            <person name="Wayne K.J."/>
            <person name="Tettelin H."/>
            <person name="Glass J.I."/>
            <person name="Rusch D."/>
            <person name="Podicherti R."/>
            <person name="Tsui H.-C.T."/>
            <person name="Winkler M.E."/>
        </authorList>
    </citation>
    <scope>NUCLEOTIDE SEQUENCE</scope>
</reference>
<evidence type="ECO:0000313" key="3">
    <source>
        <dbReference type="EMBL" id="SVA60171.1"/>
    </source>
</evidence>
<keyword evidence="2" id="KW-0812">Transmembrane</keyword>
<protein>
    <submittedName>
        <fullName evidence="3">Uncharacterized protein</fullName>
    </submittedName>
</protein>
<evidence type="ECO:0000256" key="2">
    <source>
        <dbReference type="SAM" id="Phobius"/>
    </source>
</evidence>
<feature type="non-terminal residue" evidence="3">
    <location>
        <position position="89"/>
    </location>
</feature>
<gene>
    <name evidence="3" type="ORF">METZ01_LOCUS113025</name>
</gene>
<organism evidence="3">
    <name type="scientific">marine metagenome</name>
    <dbReference type="NCBI Taxonomy" id="408172"/>
    <lineage>
        <taxon>unclassified sequences</taxon>
        <taxon>metagenomes</taxon>
        <taxon>ecological metagenomes</taxon>
    </lineage>
</organism>
<keyword evidence="2" id="KW-0472">Membrane</keyword>